<dbReference type="AlphaFoldDB" id="A0A511TFU0"/>
<dbReference type="InterPro" id="IPR011047">
    <property type="entry name" value="Quinoprotein_ADH-like_sf"/>
</dbReference>
<name>A0A511TFU0_MYXFU</name>
<proteinExistence type="predicted"/>
<feature type="signal peptide" evidence="1">
    <location>
        <begin position="1"/>
        <end position="28"/>
    </location>
</feature>
<reference evidence="2 3" key="1">
    <citation type="submission" date="2019-07" db="EMBL/GenBank/DDBJ databases">
        <title>Whole genome shotgun sequence of Myxococcus fulvus NBRC 100333.</title>
        <authorList>
            <person name="Hosoyama A."/>
            <person name="Uohara A."/>
            <person name="Ohji S."/>
            <person name="Ichikawa N."/>
        </authorList>
    </citation>
    <scope>NUCLEOTIDE SEQUENCE [LARGE SCALE GENOMIC DNA]</scope>
    <source>
        <strain evidence="2 3">NBRC 100333</strain>
    </source>
</reference>
<organism evidence="2 3">
    <name type="scientific">Myxococcus fulvus</name>
    <dbReference type="NCBI Taxonomy" id="33"/>
    <lineage>
        <taxon>Bacteria</taxon>
        <taxon>Pseudomonadati</taxon>
        <taxon>Myxococcota</taxon>
        <taxon>Myxococcia</taxon>
        <taxon>Myxococcales</taxon>
        <taxon>Cystobacterineae</taxon>
        <taxon>Myxococcaceae</taxon>
        <taxon>Myxococcus</taxon>
    </lineage>
</organism>
<comment type="caution">
    <text evidence="2">The sequence shown here is derived from an EMBL/GenBank/DDBJ whole genome shotgun (WGS) entry which is preliminary data.</text>
</comment>
<dbReference type="EMBL" id="BJXR01000063">
    <property type="protein sequence ID" value="GEN12533.1"/>
    <property type="molecule type" value="Genomic_DNA"/>
</dbReference>
<evidence type="ECO:0008006" key="4">
    <source>
        <dbReference type="Google" id="ProtNLM"/>
    </source>
</evidence>
<dbReference type="SUPFAM" id="SSF50998">
    <property type="entry name" value="Quinoprotein alcohol dehydrogenase-like"/>
    <property type="match status" value="1"/>
</dbReference>
<evidence type="ECO:0000313" key="3">
    <source>
        <dbReference type="Proteomes" id="UP000321514"/>
    </source>
</evidence>
<protein>
    <recommendedName>
        <fullName evidence="4">Dehydrogenase</fullName>
    </recommendedName>
</protein>
<dbReference type="Proteomes" id="UP000321514">
    <property type="component" value="Unassembled WGS sequence"/>
</dbReference>
<dbReference type="Gene3D" id="2.130.10.10">
    <property type="entry name" value="YVTN repeat-like/Quinoprotein amine dehydrogenase"/>
    <property type="match status" value="1"/>
</dbReference>
<evidence type="ECO:0000313" key="2">
    <source>
        <dbReference type="EMBL" id="GEN12533.1"/>
    </source>
</evidence>
<dbReference type="InterPro" id="IPR013783">
    <property type="entry name" value="Ig-like_fold"/>
</dbReference>
<dbReference type="InterPro" id="IPR015943">
    <property type="entry name" value="WD40/YVTN_repeat-like_dom_sf"/>
</dbReference>
<sequence>MSPAPMKSVHAHIAALLAALVLPSAALAQSTTRAAVFTTLPGPGETVATVVMDEVSELRVRVRNNTRANSPQFRPINQVSFTLPTGYTLLESPAPAGWIATHNVATRNVRYNLPVNCAGADAGLMFDDSATFTLRMIPNISATNAVGQQFTTQLSAHEACGNLSFGTNRTADEAEWQRVSLATRVDISPRAVGVGDDITARLVIENRSSTANQTNITAEGPSTGAGGVTFQVVEVQPASFTVTIPQRGAGILSARATTQTGGTMVASVRGRNGGSSVTSNVADTPMVNVAPLAAAGDVDSTQAFTGETVKVRLSVTNTSPTNSYLNVTPRAPVLVGSAQMALVSGPSPANMARLAPGASAHFIWSYTVTGAEFSTYAFDVQADATLNGATVSTPVVRSAEGRVVAHRVKVSPSVLVPGQGNQTVTYTVQNRGTVPLDEVKLLRPPVNFFGITGNPPAPTGWMSYYDTATASYTWVANSNAVRIMPNQERTFTVTYASVANVNAPTAFRHRVHLPVAYGSDAAARIETPMVLATGLAPEVERLTAVARDASVTVTWDNPSVHNGVLILRAAGAAPNAAPVAGRTYAAGATLGNATVVLSESFSSATSFEDTSVINGTTYYYRVYNTDDVGLYSAGNRPTASVALMATPRARVGSAPLWCYSVGLDARLQPITELGVGIFSSFNDSVVANLTNVTNPSEDGAERWRPLPLSGLIGSRFPVVPLNGLSGQYILTADQSGVAYALNATTGTVLWRWNNNGAPIGTIQSFPVTQLHDYANAAYKAARPNTDLAFFATRLANPAQNRVVALNARTGVPVFTYQPGDLGMVSGGMVVDYTTNRLFIGAKANGAAATFRVLNTLNGAEVGRLSLGDLEHSLVRNGVANQIFATNSDGVVHAVDGNTMQAVWNVNVGTRPSPSTPAFTSFVRPLGGGFVASLASGAVEFWDYSAPGATAPTRAWTTPIANPSGTFTLNQAGVVRIYAGSSDGRVHQLEMIGGVDSGQVAIGGTQLIGTPTIDTTVSRLHVGSQDGRICAFPVPFP</sequence>
<accession>A0A511TFU0</accession>
<dbReference type="STRING" id="1334629.MFUL124B02_22610"/>
<gene>
    <name evidence="2" type="ORF">MFU01_75700</name>
</gene>
<evidence type="ECO:0000256" key="1">
    <source>
        <dbReference type="SAM" id="SignalP"/>
    </source>
</evidence>
<keyword evidence="1" id="KW-0732">Signal</keyword>
<dbReference type="Gene3D" id="2.60.40.10">
    <property type="entry name" value="Immunoglobulins"/>
    <property type="match status" value="1"/>
</dbReference>
<feature type="chain" id="PRO_5022135289" description="Dehydrogenase" evidence="1">
    <location>
        <begin position="29"/>
        <end position="1036"/>
    </location>
</feature>
<dbReference type="RefSeq" id="WP_245772273.1">
    <property type="nucleotide sequence ID" value="NZ_BJXR01000063.1"/>
</dbReference>